<dbReference type="Proteomes" id="UP000245956">
    <property type="component" value="Unassembled WGS sequence"/>
</dbReference>
<dbReference type="AlphaFoldDB" id="A0A2U3EHG1"/>
<dbReference type="PANTHER" id="PTHR23246">
    <property type="entry name" value="NEW-GLUE PROTEIN"/>
    <property type="match status" value="1"/>
</dbReference>
<feature type="domain" description="HTH myb-type" evidence="3">
    <location>
        <begin position="655"/>
        <end position="708"/>
    </location>
</feature>
<keyword evidence="4" id="KW-0371">Homeobox</keyword>
<sequence length="952" mass="101116">MGGASGQAAGRHAARMLGDAQGALRANSGPMTSRGRRRPVPTKRPPIRRTPHAAATQRTAQHSTASRAQHSTAQHSAALRCTAAVARWVAARLLRLANGRSRAPVKGVRQPWSTVHDPPDPWLGSLLALGPRPSLLAHALTHPALPTRRCIDAPRPYVAILGAACSVMHLPAGPADPADPAEPAEPAGRAGGRARGPTLALLICQRGSHYAAPDRPPPPHGSPSPASMKCIDACQPSRAPPDPRTQPAGALFAFFFASTGRPLPPAVALSPCRLEQDVAHLRQASSTSNLSAGRPPRPCAVAGTPVGVVPKPTSSVHPSIHALARRLVYIPIVPSDVVPRLPGLGLLQTLDAVPPPDVCVCFAGTWSGLFMYSYWPVAAAHSASSPAHWPTTARTAPITARTRLQTRLQEPLSTWVIPRHLQVSSVSFSPPLAPLSSRLLPAPSWAVDISAPARTLDRPSPTRSQSPSSPSSRQLESPPGATCRPNASPDLDEDPTALFAGPRYTASLGQRSLSPTKSGSSQGRAWQPVAELAQLKSQTLLCLPRAEPLFDVIPNSGDVGLHRGSCAPAPAPVPSRLAGSRRQGHAFNVDIGSLLKRSDSNESPAYTQQPRPALVPPSTGAAPVHGQLPAQIAPPAASGPMPNARRNMPPLASDQPVKKQSKWSQEEDSLIIELRGSGMKWEDVSKRLPGRSAISCRLHYQNYLERRSEWDEERKNKLARLYERFKAEMWAKVAEELQVPWRAAEAMHWQLGEVDMARRAGVVPFSLASGNVESTARAAVPRPAAHFQHQESLGHHLTPPSPRSIYARNPALSVMPVPQRVEALPPAPPPPPPPAAAGPGFPPGMPQEHGELYYTSGPGLAPIQTQGQPRNPGPLPSLAELTTGVSPYGTPIERPRSGPMGPGSGPGPGPGPKHGPSLPPAQGYLPPEPTRAKRRASPEMMQRENSHRRRIG</sequence>
<dbReference type="SUPFAM" id="SSF46689">
    <property type="entry name" value="Homeodomain-like"/>
    <property type="match status" value="1"/>
</dbReference>
<feature type="compositionally biased region" description="Low complexity" evidence="1">
    <location>
        <begin position="458"/>
        <end position="479"/>
    </location>
</feature>
<proteinExistence type="predicted"/>
<evidence type="ECO:0000313" key="4">
    <source>
        <dbReference type="EMBL" id="PWI73902.1"/>
    </source>
</evidence>
<name>A0A2U3EHG1_PURLI</name>
<organism evidence="4 5">
    <name type="scientific">Purpureocillium lilacinum</name>
    <name type="common">Paecilomyces lilacinus</name>
    <dbReference type="NCBI Taxonomy" id="33203"/>
    <lineage>
        <taxon>Eukaryota</taxon>
        <taxon>Fungi</taxon>
        <taxon>Dikarya</taxon>
        <taxon>Ascomycota</taxon>
        <taxon>Pezizomycotina</taxon>
        <taxon>Sordariomycetes</taxon>
        <taxon>Hypocreomycetidae</taxon>
        <taxon>Hypocreales</taxon>
        <taxon>Ophiocordycipitaceae</taxon>
        <taxon>Purpureocillium</taxon>
    </lineage>
</organism>
<dbReference type="Gene3D" id="1.10.10.60">
    <property type="entry name" value="Homeodomain-like"/>
    <property type="match status" value="1"/>
</dbReference>
<dbReference type="EMBL" id="LCWV01000004">
    <property type="protein sequence ID" value="PWI73902.1"/>
    <property type="molecule type" value="Genomic_DNA"/>
</dbReference>
<feature type="region of interest" description="Disordered" evidence="1">
    <location>
        <begin position="821"/>
        <end position="952"/>
    </location>
</feature>
<accession>A0A2U3EHG1</accession>
<feature type="region of interest" description="Disordered" evidence="1">
    <location>
        <begin position="597"/>
        <end position="665"/>
    </location>
</feature>
<dbReference type="PROSITE" id="PS50090">
    <property type="entry name" value="MYB_LIKE"/>
    <property type="match status" value="1"/>
</dbReference>
<dbReference type="InterPro" id="IPR017930">
    <property type="entry name" value="Myb_dom"/>
</dbReference>
<gene>
    <name evidence="4" type="ORF">PCL_09178</name>
</gene>
<dbReference type="InterPro" id="IPR053095">
    <property type="entry name" value="Actin-binding/GATA_Znf"/>
</dbReference>
<protein>
    <submittedName>
        <fullName evidence="4">Homeodomain-related protein</fullName>
    </submittedName>
</protein>
<feature type="compositionally biased region" description="Basic residues" evidence="1">
    <location>
        <begin position="34"/>
        <end position="51"/>
    </location>
</feature>
<dbReference type="GO" id="GO:0003677">
    <property type="term" value="F:DNA binding"/>
    <property type="evidence" value="ECO:0007669"/>
    <property type="project" value="UniProtKB-KW"/>
</dbReference>
<evidence type="ECO:0000256" key="1">
    <source>
        <dbReference type="SAM" id="MobiDB-lite"/>
    </source>
</evidence>
<feature type="compositionally biased region" description="Pro residues" evidence="1">
    <location>
        <begin position="905"/>
        <end position="919"/>
    </location>
</feature>
<comment type="caution">
    <text evidence="4">The sequence shown here is derived from an EMBL/GenBank/DDBJ whole genome shotgun (WGS) entry which is preliminary data.</text>
</comment>
<dbReference type="PROSITE" id="PS51294">
    <property type="entry name" value="HTH_MYB"/>
    <property type="match status" value="1"/>
</dbReference>
<feature type="region of interest" description="Disordered" evidence="1">
    <location>
        <begin position="1"/>
        <end position="74"/>
    </location>
</feature>
<feature type="compositionally biased region" description="Polar residues" evidence="1">
    <location>
        <begin position="56"/>
        <end position="74"/>
    </location>
</feature>
<dbReference type="CDD" id="cd00167">
    <property type="entry name" value="SANT"/>
    <property type="match status" value="1"/>
</dbReference>
<dbReference type="PANTHER" id="PTHR23246:SF24">
    <property type="entry name" value="MYB DNA-BINDING DOMAIN-CONTAINING PROTEIN"/>
    <property type="match status" value="1"/>
</dbReference>
<feature type="domain" description="Myb-like" evidence="2">
    <location>
        <begin position="655"/>
        <end position="704"/>
    </location>
</feature>
<dbReference type="InterPro" id="IPR009057">
    <property type="entry name" value="Homeodomain-like_sf"/>
</dbReference>
<reference evidence="4 5" key="1">
    <citation type="journal article" date="2016" name="Front. Microbiol.">
        <title>Genome and transcriptome sequences reveal the specific parasitism of the nematophagous Purpureocillium lilacinum 36-1.</title>
        <authorList>
            <person name="Xie J."/>
            <person name="Li S."/>
            <person name="Mo C."/>
            <person name="Xiao X."/>
            <person name="Peng D."/>
            <person name="Wang G."/>
            <person name="Xiao Y."/>
        </authorList>
    </citation>
    <scope>NUCLEOTIDE SEQUENCE [LARGE SCALE GENOMIC DNA]</scope>
    <source>
        <strain evidence="4 5">36-1</strain>
    </source>
</reference>
<dbReference type="InterPro" id="IPR001005">
    <property type="entry name" value="SANT/Myb"/>
</dbReference>
<evidence type="ECO:0000313" key="5">
    <source>
        <dbReference type="Proteomes" id="UP000245956"/>
    </source>
</evidence>
<feature type="region of interest" description="Disordered" evidence="1">
    <location>
        <begin position="787"/>
        <end position="807"/>
    </location>
</feature>
<feature type="compositionally biased region" description="Pro residues" evidence="1">
    <location>
        <begin position="825"/>
        <end position="845"/>
    </location>
</feature>
<dbReference type="SMART" id="SM00717">
    <property type="entry name" value="SANT"/>
    <property type="match status" value="1"/>
</dbReference>
<dbReference type="Pfam" id="PF00249">
    <property type="entry name" value="Myb_DNA-binding"/>
    <property type="match status" value="1"/>
</dbReference>
<feature type="region of interest" description="Disordered" evidence="1">
    <location>
        <begin position="452"/>
        <end position="498"/>
    </location>
</feature>
<keyword evidence="4" id="KW-0238">DNA-binding</keyword>
<feature type="region of interest" description="Disordered" evidence="1">
    <location>
        <begin position="210"/>
        <end position="244"/>
    </location>
</feature>
<evidence type="ECO:0000259" key="3">
    <source>
        <dbReference type="PROSITE" id="PS51294"/>
    </source>
</evidence>
<evidence type="ECO:0000259" key="2">
    <source>
        <dbReference type="PROSITE" id="PS50090"/>
    </source>
</evidence>
<feature type="compositionally biased region" description="Polar residues" evidence="1">
    <location>
        <begin position="601"/>
        <end position="610"/>
    </location>
</feature>